<keyword evidence="5" id="KW-1185">Reference proteome</keyword>
<dbReference type="PROSITE" id="PS51898">
    <property type="entry name" value="TYR_RECOMBINASE"/>
    <property type="match status" value="1"/>
</dbReference>
<dbReference type="GO" id="GO:0015074">
    <property type="term" value="P:DNA integration"/>
    <property type="evidence" value="ECO:0007669"/>
    <property type="project" value="UniProtKB-KW"/>
</dbReference>
<dbReference type="GO" id="GO:0006310">
    <property type="term" value="P:DNA recombination"/>
    <property type="evidence" value="ECO:0007669"/>
    <property type="project" value="UniProtKB-KW"/>
</dbReference>
<keyword evidence="1" id="KW-0229">DNA integration</keyword>
<dbReference type="Proteomes" id="UP000248616">
    <property type="component" value="Unassembled WGS sequence"/>
</dbReference>
<dbReference type="RefSeq" id="WP_111548305.1">
    <property type="nucleotide sequence ID" value="NZ_MZXV01000076.1"/>
</dbReference>
<dbReference type="PANTHER" id="PTHR30349">
    <property type="entry name" value="PHAGE INTEGRASE-RELATED"/>
    <property type="match status" value="1"/>
</dbReference>
<reference evidence="5" key="1">
    <citation type="submission" date="2017-03" db="EMBL/GenBank/DDBJ databases">
        <authorList>
            <person name="Safronova V.I."/>
            <person name="Sazanova A.L."/>
            <person name="Chirak E.R."/>
        </authorList>
    </citation>
    <scope>NUCLEOTIDE SEQUENCE [LARGE SCALE GENOMIC DNA]</scope>
    <source>
        <strain evidence="5">Ach-343</strain>
    </source>
</reference>
<gene>
    <name evidence="4" type="ORF">B5V02_33475</name>
</gene>
<dbReference type="Pfam" id="PF00589">
    <property type="entry name" value="Phage_integrase"/>
    <property type="match status" value="1"/>
</dbReference>
<evidence type="ECO:0000313" key="4">
    <source>
        <dbReference type="EMBL" id="PZV34019.1"/>
    </source>
</evidence>
<dbReference type="SUPFAM" id="SSF56349">
    <property type="entry name" value="DNA breaking-rejoining enzymes"/>
    <property type="match status" value="1"/>
</dbReference>
<dbReference type="AlphaFoldDB" id="A0A2W7CJM5"/>
<dbReference type="GO" id="GO:0003677">
    <property type="term" value="F:DNA binding"/>
    <property type="evidence" value="ECO:0007669"/>
    <property type="project" value="InterPro"/>
</dbReference>
<dbReference type="Gene3D" id="1.10.443.10">
    <property type="entry name" value="Intergrase catalytic core"/>
    <property type="match status" value="1"/>
</dbReference>
<accession>A0A2W7CJM5</accession>
<comment type="caution">
    <text evidence="4">The sequence shown here is derived from an EMBL/GenBank/DDBJ whole genome shotgun (WGS) entry which is preliminary data.</text>
</comment>
<dbReference type="OrthoDB" id="7216962at2"/>
<evidence type="ECO:0000313" key="5">
    <source>
        <dbReference type="Proteomes" id="UP000248616"/>
    </source>
</evidence>
<protein>
    <submittedName>
        <fullName evidence="4">Site-specific integrase</fullName>
    </submittedName>
</protein>
<proteinExistence type="predicted"/>
<feature type="domain" description="Tyr recombinase" evidence="3">
    <location>
        <begin position="147"/>
        <end position="314"/>
    </location>
</feature>
<name>A0A2W7CJM5_9HYPH</name>
<evidence type="ECO:0000256" key="1">
    <source>
        <dbReference type="ARBA" id="ARBA00022908"/>
    </source>
</evidence>
<sequence>MPLTLFKRGKIYHYRGTVAGRRIRGSTQTADKRRALEIASAREDREWKSHHHGPETVLTFADAAMLYRRAQKPTRFLEAVEDYWKDTPVKQITGGAVRQSAIVLHPKASGATRNRQVIVPTQAIINHAAGLELCRNLKVERFPVVTKRKEPATWPWVQAFMAEASPHLGALACFMFLTGARISEALSLRWADVSLTERRALIKQTKIGDERRAHLPPVLVAAIANIPSNREPGAKVFQYSSRDTAKPLWRAAVKRAKIKRLAYHACRHGFATAMLHAGIDPITVAKLGGWKDAKHVFTTYGHAMSDETLADRIIDTPMARSDWQNDEKAVKSKA</sequence>
<dbReference type="InterPro" id="IPR011010">
    <property type="entry name" value="DNA_brk_join_enz"/>
</dbReference>
<organism evidence="4 5">
    <name type="scientific">Mesorhizobium kowhaii</name>
    <dbReference type="NCBI Taxonomy" id="1300272"/>
    <lineage>
        <taxon>Bacteria</taxon>
        <taxon>Pseudomonadati</taxon>
        <taxon>Pseudomonadota</taxon>
        <taxon>Alphaproteobacteria</taxon>
        <taxon>Hyphomicrobiales</taxon>
        <taxon>Phyllobacteriaceae</taxon>
        <taxon>Mesorhizobium</taxon>
    </lineage>
</organism>
<evidence type="ECO:0000259" key="3">
    <source>
        <dbReference type="PROSITE" id="PS51898"/>
    </source>
</evidence>
<dbReference type="CDD" id="cd00796">
    <property type="entry name" value="INT_Rci_Hp1_C"/>
    <property type="match status" value="1"/>
</dbReference>
<dbReference type="EMBL" id="MZXV01000076">
    <property type="protein sequence ID" value="PZV34019.1"/>
    <property type="molecule type" value="Genomic_DNA"/>
</dbReference>
<keyword evidence="2" id="KW-0233">DNA recombination</keyword>
<evidence type="ECO:0000256" key="2">
    <source>
        <dbReference type="ARBA" id="ARBA00023172"/>
    </source>
</evidence>
<dbReference type="PANTHER" id="PTHR30349:SF64">
    <property type="entry name" value="PROPHAGE INTEGRASE INTD-RELATED"/>
    <property type="match status" value="1"/>
</dbReference>
<dbReference type="InterPro" id="IPR013762">
    <property type="entry name" value="Integrase-like_cat_sf"/>
</dbReference>
<dbReference type="InterPro" id="IPR050090">
    <property type="entry name" value="Tyrosine_recombinase_XerCD"/>
</dbReference>
<dbReference type="InterPro" id="IPR002104">
    <property type="entry name" value="Integrase_catalytic"/>
</dbReference>